<keyword evidence="2" id="KW-1185">Reference proteome</keyword>
<gene>
    <name evidence="1" type="ORF">IPOD504_LOCUS5905</name>
</gene>
<organism evidence="1 2">
    <name type="scientific">Iphiclides podalirius</name>
    <name type="common">scarce swallowtail</name>
    <dbReference type="NCBI Taxonomy" id="110791"/>
    <lineage>
        <taxon>Eukaryota</taxon>
        <taxon>Metazoa</taxon>
        <taxon>Ecdysozoa</taxon>
        <taxon>Arthropoda</taxon>
        <taxon>Hexapoda</taxon>
        <taxon>Insecta</taxon>
        <taxon>Pterygota</taxon>
        <taxon>Neoptera</taxon>
        <taxon>Endopterygota</taxon>
        <taxon>Lepidoptera</taxon>
        <taxon>Glossata</taxon>
        <taxon>Ditrysia</taxon>
        <taxon>Papilionoidea</taxon>
        <taxon>Papilionidae</taxon>
        <taxon>Papilioninae</taxon>
        <taxon>Iphiclides</taxon>
    </lineage>
</organism>
<reference evidence="1" key="1">
    <citation type="submission" date="2022-03" db="EMBL/GenBank/DDBJ databases">
        <authorList>
            <person name="Martin H S."/>
        </authorList>
    </citation>
    <scope>NUCLEOTIDE SEQUENCE</scope>
</reference>
<name>A0ABN8I6U3_9NEOP</name>
<dbReference type="Proteomes" id="UP000837857">
    <property type="component" value="Chromosome 17"/>
</dbReference>
<dbReference type="EMBL" id="OW152829">
    <property type="protein sequence ID" value="CAH2047720.1"/>
    <property type="molecule type" value="Genomic_DNA"/>
</dbReference>
<feature type="non-terminal residue" evidence="1">
    <location>
        <position position="149"/>
    </location>
</feature>
<evidence type="ECO:0000313" key="1">
    <source>
        <dbReference type="EMBL" id="CAH2047720.1"/>
    </source>
</evidence>
<sequence length="149" mass="16865">MFLRFFIKYRLLFLASTRSKNQNFSKDGHRRKHASCPFEQGIIGREVPPIAYRMRPLSQLHLQSTLRRAPSMKKFLIFLVLMVAVCYAAPTEPEAEPEAPPAEGADAIPVPMQGPLADLCKYPLTLVPFLKDNLNNPIVEAIIKKLCPF</sequence>
<evidence type="ECO:0000313" key="2">
    <source>
        <dbReference type="Proteomes" id="UP000837857"/>
    </source>
</evidence>
<protein>
    <submittedName>
        <fullName evidence="1">Uncharacterized protein</fullName>
    </submittedName>
</protein>
<accession>A0ABN8I6U3</accession>
<proteinExistence type="predicted"/>